<evidence type="ECO:0000313" key="16">
    <source>
        <dbReference type="Proteomes" id="UP001198612"/>
    </source>
</evidence>
<dbReference type="InterPro" id="IPR043538">
    <property type="entry name" value="XYLT"/>
</dbReference>
<evidence type="ECO:0000256" key="6">
    <source>
        <dbReference type="ARBA" id="ARBA00022723"/>
    </source>
</evidence>
<keyword evidence="16" id="KW-1185">Reference proteome</keyword>
<keyword evidence="9" id="KW-1133">Transmembrane helix</keyword>
<comment type="caution">
    <text evidence="15">The sequence shown here is derived from an EMBL/GenBank/DDBJ whole genome shotgun (WGS) entry which is preliminary data.</text>
</comment>
<keyword evidence="7" id="KW-0256">Endoplasmic reticulum</keyword>
<dbReference type="RefSeq" id="WP_227588739.1">
    <property type="nucleotide sequence ID" value="NZ_JAJEQQ010000012.1"/>
</dbReference>
<evidence type="ECO:0000256" key="1">
    <source>
        <dbReference type="ARBA" id="ARBA00004323"/>
    </source>
</evidence>
<dbReference type="Proteomes" id="UP001198612">
    <property type="component" value="Unassembled WGS sequence"/>
</dbReference>
<keyword evidence="6" id="KW-0479">Metal-binding</keyword>
<evidence type="ECO:0000256" key="10">
    <source>
        <dbReference type="ARBA" id="ARBA00023034"/>
    </source>
</evidence>
<evidence type="ECO:0000313" key="15">
    <source>
        <dbReference type="EMBL" id="MCC2228000.1"/>
    </source>
</evidence>
<gene>
    <name evidence="15" type="ORF">LKD40_09310</name>
</gene>
<reference evidence="15 16" key="1">
    <citation type="submission" date="2021-10" db="EMBL/GenBank/DDBJ databases">
        <title>Anaerobic single-cell dispensing facilitates the cultivation of human gut bacteria.</title>
        <authorList>
            <person name="Afrizal A."/>
        </authorList>
    </citation>
    <scope>NUCLEOTIDE SEQUENCE [LARGE SCALE GENOMIC DNA]</scope>
    <source>
        <strain evidence="15 16">CLA-AA-H217</strain>
    </source>
</reference>
<keyword evidence="4" id="KW-0808">Transferase</keyword>
<sequence>MKFAYLIMAHNEPYVLEKLIRMLDYPDNDIYIHIDEKSQLINKDALYTNSAHLVVIPSRNVTWGGVSQVNIVLDLLAEALKTQHDYYHLISGVDLPLKKHSDMVAFFENNNGKEFIGITPNWAESPSIAKRYELHWFFQDKIGKKKNILWVLSRIITKIEMMFRYKRYKNEKIHFYGGPEWFSITGKAATYILNHGEWAKNRFKETICSDEIFIQTIIGNSAFAENIYNKESGDSYAECLRYARFNGPSPFVLNIGDYNVLVNSNCIFARKFGTSLPEEKELVDKIFDMYK</sequence>
<accession>A0AAW4W3F1</accession>
<evidence type="ECO:0000256" key="12">
    <source>
        <dbReference type="ARBA" id="ARBA00023157"/>
    </source>
</evidence>
<evidence type="ECO:0000256" key="2">
    <source>
        <dbReference type="ARBA" id="ARBA00004648"/>
    </source>
</evidence>
<keyword evidence="8" id="KW-0735">Signal-anchor</keyword>
<keyword evidence="12" id="KW-1015">Disulfide bond</keyword>
<dbReference type="PANTHER" id="PTHR46025:SF3">
    <property type="entry name" value="XYLOSYLTRANSFERASE OXT"/>
    <property type="match status" value="1"/>
</dbReference>
<dbReference type="GO" id="GO:0050650">
    <property type="term" value="P:chondroitin sulfate proteoglycan biosynthetic process"/>
    <property type="evidence" value="ECO:0007669"/>
    <property type="project" value="TreeGrafter"/>
</dbReference>
<evidence type="ECO:0000256" key="3">
    <source>
        <dbReference type="ARBA" id="ARBA00022676"/>
    </source>
</evidence>
<dbReference type="GO" id="GO:0046872">
    <property type="term" value="F:metal ion binding"/>
    <property type="evidence" value="ECO:0007669"/>
    <property type="project" value="UniProtKB-KW"/>
</dbReference>
<organism evidence="15 16">
    <name type="scientific">Blautia fusiformis</name>
    <dbReference type="NCBI Taxonomy" id="2881264"/>
    <lineage>
        <taxon>Bacteria</taxon>
        <taxon>Bacillati</taxon>
        <taxon>Bacillota</taxon>
        <taxon>Clostridia</taxon>
        <taxon>Lachnospirales</taxon>
        <taxon>Lachnospiraceae</taxon>
        <taxon>Blautia</taxon>
    </lineage>
</organism>
<dbReference type="EMBL" id="JAJEQQ010000012">
    <property type="protein sequence ID" value="MCC2228000.1"/>
    <property type="molecule type" value="Genomic_DNA"/>
</dbReference>
<keyword evidence="13" id="KW-0325">Glycoprotein</keyword>
<evidence type="ECO:0000256" key="14">
    <source>
        <dbReference type="ARBA" id="ARBA00042865"/>
    </source>
</evidence>
<evidence type="ECO:0000256" key="7">
    <source>
        <dbReference type="ARBA" id="ARBA00022824"/>
    </source>
</evidence>
<protein>
    <recommendedName>
        <fullName evidence="14">Peptide O-xylosyltransferase</fullName>
    </recommendedName>
</protein>
<dbReference type="GO" id="GO:0016020">
    <property type="term" value="C:membrane"/>
    <property type="evidence" value="ECO:0007669"/>
    <property type="project" value="InterPro"/>
</dbReference>
<proteinExistence type="predicted"/>
<evidence type="ECO:0000256" key="8">
    <source>
        <dbReference type="ARBA" id="ARBA00022968"/>
    </source>
</evidence>
<dbReference type="GO" id="GO:0030158">
    <property type="term" value="F:protein xylosyltransferase activity"/>
    <property type="evidence" value="ECO:0007669"/>
    <property type="project" value="InterPro"/>
</dbReference>
<dbReference type="GO" id="GO:0015012">
    <property type="term" value="P:heparan sulfate proteoglycan biosynthetic process"/>
    <property type="evidence" value="ECO:0007669"/>
    <property type="project" value="TreeGrafter"/>
</dbReference>
<comment type="subcellular location">
    <subcellularLocation>
        <location evidence="2">Endoplasmic reticulum membrane</location>
        <topology evidence="2">Single-pass type II membrane protein</topology>
    </subcellularLocation>
    <subcellularLocation>
        <location evidence="1">Golgi apparatus membrane</location>
        <topology evidence="1">Single-pass type II membrane protein</topology>
    </subcellularLocation>
</comment>
<keyword evidence="3" id="KW-0328">Glycosyltransferase</keyword>
<evidence type="ECO:0000256" key="13">
    <source>
        <dbReference type="ARBA" id="ARBA00023180"/>
    </source>
</evidence>
<keyword evidence="5" id="KW-0812">Transmembrane</keyword>
<name>A0AAW4W3F1_9FIRM</name>
<dbReference type="AlphaFoldDB" id="A0AAW4W3F1"/>
<evidence type="ECO:0000256" key="11">
    <source>
        <dbReference type="ARBA" id="ARBA00023136"/>
    </source>
</evidence>
<dbReference type="InterPro" id="IPR003406">
    <property type="entry name" value="Glyco_trans_14"/>
</dbReference>
<dbReference type="Pfam" id="PF02485">
    <property type="entry name" value="Branch"/>
    <property type="match status" value="1"/>
</dbReference>
<keyword evidence="11" id="KW-0472">Membrane</keyword>
<keyword evidence="10" id="KW-0333">Golgi apparatus</keyword>
<dbReference type="PANTHER" id="PTHR46025">
    <property type="entry name" value="XYLOSYLTRANSFERASE OXT"/>
    <property type="match status" value="1"/>
</dbReference>
<evidence type="ECO:0000256" key="4">
    <source>
        <dbReference type="ARBA" id="ARBA00022679"/>
    </source>
</evidence>
<evidence type="ECO:0000256" key="9">
    <source>
        <dbReference type="ARBA" id="ARBA00022989"/>
    </source>
</evidence>
<evidence type="ECO:0000256" key="5">
    <source>
        <dbReference type="ARBA" id="ARBA00022692"/>
    </source>
</evidence>